<dbReference type="AlphaFoldDB" id="A0A930VGQ9"/>
<sequence>MNTKSARGLAAAGLLATTITSVVALAAPAQAAEWKTEKGIVVECHGHKPGFTVRTTVYENSRYGNTVQVGLGNPDADRDGMRQTDQKFLVDGFLRATVQVEGKRAVIKGTATRVGARIPVSESFDDGDMRIDSRGFQRKLRTDLVAKYDGKIVSLTCDTAFYYNLEVKRTPIG</sequence>
<evidence type="ECO:0000313" key="2">
    <source>
        <dbReference type="EMBL" id="MBF4767229.1"/>
    </source>
</evidence>
<evidence type="ECO:0000313" key="3">
    <source>
        <dbReference type="Proteomes" id="UP000660668"/>
    </source>
</evidence>
<dbReference type="Proteomes" id="UP000660668">
    <property type="component" value="Unassembled WGS sequence"/>
</dbReference>
<reference evidence="2" key="1">
    <citation type="submission" date="2020-11" db="EMBL/GenBank/DDBJ databases">
        <title>Nocardioides cynanchi sp. nov., isolated from soil of rhizosphere of Cynanchum wilfordii.</title>
        <authorList>
            <person name="Lee J.-S."/>
            <person name="Suh M.K."/>
            <person name="Kim J.-S."/>
        </authorList>
    </citation>
    <scope>NUCLEOTIDE SEQUENCE</scope>
    <source>
        <strain evidence="2">KCTC 19276</strain>
    </source>
</reference>
<gene>
    <name evidence="2" type="ORF">ISU10_05560</name>
</gene>
<proteinExistence type="predicted"/>
<feature type="chain" id="PRO_5039630701" description="YceI-like domain-containing protein" evidence="1">
    <location>
        <begin position="27"/>
        <end position="173"/>
    </location>
</feature>
<evidence type="ECO:0008006" key="4">
    <source>
        <dbReference type="Google" id="ProtNLM"/>
    </source>
</evidence>
<organism evidence="2 3">
    <name type="scientific">Nocardioides agariphilus</name>
    <dbReference type="NCBI Taxonomy" id="433664"/>
    <lineage>
        <taxon>Bacteria</taxon>
        <taxon>Bacillati</taxon>
        <taxon>Actinomycetota</taxon>
        <taxon>Actinomycetes</taxon>
        <taxon>Propionibacteriales</taxon>
        <taxon>Nocardioidaceae</taxon>
        <taxon>Nocardioides</taxon>
    </lineage>
</organism>
<feature type="signal peptide" evidence="1">
    <location>
        <begin position="1"/>
        <end position="26"/>
    </location>
</feature>
<keyword evidence="1" id="KW-0732">Signal</keyword>
<evidence type="ECO:0000256" key="1">
    <source>
        <dbReference type="SAM" id="SignalP"/>
    </source>
</evidence>
<protein>
    <recommendedName>
        <fullName evidence="4">YceI-like domain-containing protein</fullName>
    </recommendedName>
</protein>
<keyword evidence="3" id="KW-1185">Reference proteome</keyword>
<comment type="caution">
    <text evidence="2">The sequence shown here is derived from an EMBL/GenBank/DDBJ whole genome shotgun (WGS) entry which is preliminary data.</text>
</comment>
<name>A0A930VGQ9_9ACTN</name>
<dbReference type="RefSeq" id="WP_194695379.1">
    <property type="nucleotide sequence ID" value="NZ_JADKPO010000005.1"/>
</dbReference>
<accession>A0A930VGQ9</accession>
<dbReference type="EMBL" id="JADKPO010000005">
    <property type="protein sequence ID" value="MBF4767229.1"/>
    <property type="molecule type" value="Genomic_DNA"/>
</dbReference>